<dbReference type="SUPFAM" id="SSF144091">
    <property type="entry name" value="Rhomboid-like"/>
    <property type="match status" value="1"/>
</dbReference>
<feature type="transmembrane region" description="Helical" evidence="7">
    <location>
        <begin position="157"/>
        <end position="174"/>
    </location>
</feature>
<dbReference type="RefSeq" id="WP_168776461.1">
    <property type="nucleotide sequence ID" value="NZ_JAABNR010000029.1"/>
</dbReference>
<comment type="subcellular location">
    <subcellularLocation>
        <location evidence="1">Membrane</location>
        <topology evidence="1">Multi-pass membrane protein</topology>
    </subcellularLocation>
</comment>
<evidence type="ECO:0000256" key="2">
    <source>
        <dbReference type="ARBA" id="ARBA00009045"/>
    </source>
</evidence>
<dbReference type="EMBL" id="JAABNR010000029">
    <property type="protein sequence ID" value="NBZ89662.1"/>
    <property type="molecule type" value="Genomic_DNA"/>
</dbReference>
<evidence type="ECO:0000256" key="4">
    <source>
        <dbReference type="ARBA" id="ARBA00022801"/>
    </source>
</evidence>
<evidence type="ECO:0000259" key="8">
    <source>
        <dbReference type="Pfam" id="PF01694"/>
    </source>
</evidence>
<dbReference type="PANTHER" id="PTHR43731">
    <property type="entry name" value="RHOMBOID PROTEASE"/>
    <property type="match status" value="1"/>
</dbReference>
<dbReference type="Proteomes" id="UP001193501">
    <property type="component" value="Unassembled WGS sequence"/>
</dbReference>
<dbReference type="InterPro" id="IPR035952">
    <property type="entry name" value="Rhomboid-like_sf"/>
</dbReference>
<keyword evidence="5 7" id="KW-1133">Transmembrane helix</keyword>
<evidence type="ECO:0000313" key="9">
    <source>
        <dbReference type="EMBL" id="NBZ89662.1"/>
    </source>
</evidence>
<evidence type="ECO:0000256" key="6">
    <source>
        <dbReference type="ARBA" id="ARBA00023136"/>
    </source>
</evidence>
<dbReference type="PANTHER" id="PTHR43731:SF14">
    <property type="entry name" value="PRESENILIN-ASSOCIATED RHOMBOID-LIKE PROTEIN, MITOCHONDRIAL"/>
    <property type="match status" value="1"/>
</dbReference>
<proteinExistence type="inferred from homology"/>
<protein>
    <submittedName>
        <fullName evidence="9">Rhomboid family intramembrane serine protease</fullName>
    </submittedName>
</protein>
<evidence type="ECO:0000256" key="3">
    <source>
        <dbReference type="ARBA" id="ARBA00022692"/>
    </source>
</evidence>
<feature type="transmembrane region" description="Helical" evidence="7">
    <location>
        <begin position="126"/>
        <end position="145"/>
    </location>
</feature>
<evidence type="ECO:0000313" key="10">
    <source>
        <dbReference type="Proteomes" id="UP001193501"/>
    </source>
</evidence>
<dbReference type="GO" id="GO:0006508">
    <property type="term" value="P:proteolysis"/>
    <property type="evidence" value="ECO:0007669"/>
    <property type="project" value="UniProtKB-KW"/>
</dbReference>
<feature type="domain" description="Peptidase S54 rhomboid" evidence="8">
    <location>
        <begin position="60"/>
        <end position="198"/>
    </location>
</feature>
<dbReference type="GO" id="GO:0004252">
    <property type="term" value="F:serine-type endopeptidase activity"/>
    <property type="evidence" value="ECO:0007669"/>
    <property type="project" value="InterPro"/>
</dbReference>
<keyword evidence="6 7" id="KW-0472">Membrane</keyword>
<sequence>MRKLSPAIWALVLSCLVPELVLSGADWGLWGTTRWRDFAYGHGGFWPGLLAGWQPNYPGQAWAMFLTYGVLHGGPVHFAVNMVSLVSLGEGVEERLGPWGFLRLYALSVLGGGLGYGALVTGTVPMVGASGALFGLAGALIFWGWSDRKAMSEPLWPVLRALLWLIGLNVVLYLVTGGRLAWETHLGGFLAGVLVAWWEERREAPPP</sequence>
<accession>A0AAE5BWT9</accession>
<dbReference type="InterPro" id="IPR022764">
    <property type="entry name" value="Peptidase_S54_rhomboid_dom"/>
</dbReference>
<reference evidence="9" key="1">
    <citation type="submission" date="2020-01" db="EMBL/GenBank/DDBJ databases">
        <authorList>
            <person name="Chen W.-M."/>
        </authorList>
    </citation>
    <scope>NUCLEOTIDE SEQUENCE</scope>
    <source>
        <strain evidence="9">CYK-10</strain>
    </source>
</reference>
<dbReference type="PROSITE" id="PS51257">
    <property type="entry name" value="PROKAR_LIPOPROTEIN"/>
    <property type="match status" value="1"/>
</dbReference>
<keyword evidence="10" id="KW-1185">Reference proteome</keyword>
<dbReference type="Gene3D" id="1.20.1540.10">
    <property type="entry name" value="Rhomboid-like"/>
    <property type="match status" value="1"/>
</dbReference>
<comment type="similarity">
    <text evidence="2">Belongs to the peptidase S54 family.</text>
</comment>
<evidence type="ECO:0000256" key="7">
    <source>
        <dbReference type="SAM" id="Phobius"/>
    </source>
</evidence>
<feature type="transmembrane region" description="Helical" evidence="7">
    <location>
        <begin position="100"/>
        <end position="120"/>
    </location>
</feature>
<keyword evidence="9" id="KW-0645">Protease</keyword>
<name>A0AAE5BWT9_9RHOB</name>
<dbReference type="InterPro" id="IPR050925">
    <property type="entry name" value="Rhomboid_protease_S54"/>
</dbReference>
<evidence type="ECO:0000256" key="5">
    <source>
        <dbReference type="ARBA" id="ARBA00022989"/>
    </source>
</evidence>
<feature type="transmembrane region" description="Helical" evidence="7">
    <location>
        <begin position="62"/>
        <end position="88"/>
    </location>
</feature>
<dbReference type="AlphaFoldDB" id="A0AAE5BWT9"/>
<gene>
    <name evidence="9" type="ORF">GV832_18905</name>
</gene>
<evidence type="ECO:0000256" key="1">
    <source>
        <dbReference type="ARBA" id="ARBA00004141"/>
    </source>
</evidence>
<keyword evidence="4" id="KW-0378">Hydrolase</keyword>
<dbReference type="GO" id="GO:0016020">
    <property type="term" value="C:membrane"/>
    <property type="evidence" value="ECO:0007669"/>
    <property type="project" value="UniProtKB-SubCell"/>
</dbReference>
<dbReference type="Pfam" id="PF01694">
    <property type="entry name" value="Rhomboid"/>
    <property type="match status" value="1"/>
</dbReference>
<organism evidence="9 10">
    <name type="scientific">Stagnihabitans tardus</name>
    <dbReference type="NCBI Taxonomy" id="2699202"/>
    <lineage>
        <taxon>Bacteria</taxon>
        <taxon>Pseudomonadati</taxon>
        <taxon>Pseudomonadota</taxon>
        <taxon>Alphaproteobacteria</taxon>
        <taxon>Rhodobacterales</taxon>
        <taxon>Paracoccaceae</taxon>
        <taxon>Stagnihabitans</taxon>
    </lineage>
</organism>
<comment type="caution">
    <text evidence="9">The sequence shown here is derived from an EMBL/GenBank/DDBJ whole genome shotgun (WGS) entry which is preliminary data.</text>
</comment>
<keyword evidence="3 7" id="KW-0812">Transmembrane</keyword>